<name>A0A427XIN3_9TREE</name>
<evidence type="ECO:0000256" key="1">
    <source>
        <dbReference type="SAM" id="MobiDB-lite"/>
    </source>
</evidence>
<reference evidence="2 3" key="1">
    <citation type="submission" date="2018-11" db="EMBL/GenBank/DDBJ databases">
        <title>Genome sequence of Apiotrichum porosum DSM 27194.</title>
        <authorList>
            <person name="Aliyu H."/>
            <person name="Gorte O."/>
            <person name="Ochsenreither K."/>
        </authorList>
    </citation>
    <scope>NUCLEOTIDE SEQUENCE [LARGE SCALE GENOMIC DNA]</scope>
    <source>
        <strain evidence="2 3">DSM 27194</strain>
    </source>
</reference>
<dbReference type="RefSeq" id="XP_028473853.1">
    <property type="nucleotide sequence ID" value="XM_028617390.1"/>
</dbReference>
<accession>A0A427XIN3</accession>
<proteinExistence type="predicted"/>
<sequence>MIMLIVYLNPCILSSAPLSLILRSGNTTSSPVPIWSALLLPAASLIITAEVALPIPSVRFQYEQDEPLSETKPSRLGLGHGGVIGGGRRRGVRHDDGAPILARSTCSTPPLPLDFGRRCEPLVCAPDTSLPIRFEGSSLHHGRVKGMRFAAKGNVKSEAKERIESILGPLPDPIADLTTASRTYDSGDFVTALTDAIAFLFAVERKQKDQAAFENRLSGVPCLSRSAGGGAFSVVSGRGQAFSKWFVWDMPKPPVSTGGHVTVLCPDEATARRQAMEFASSSAFYNKGNSLFNLPARYLAKRAEAGNARQFPIDDAIPGLAMRWFRKGGPAEVDAIHDAVATGKLTRRFKFDGDDVTVPVPEGQSADTSAFKANLNKLKAVVQEAEYLLMTPHEFVEKETGRRALKYSMYRVRQLDVDFQPVVINPYWLGLWLGDGNRRNTVIFNFHESEIRAFLIQYAELLDKPDKTALDAVQLARGLGFKVQSHRLTNRIPYLDGTYGDALRARITGDSIHEIPCLLGRKKALKRIFQQQQSWIFQIAEEEHPKPAEQTLWSIAVDGDNKFVHDDMLGTGYKPARPDQSRPALARRRLAESMQQLSTIIAVMEVLDESARRQQSHPERLLHLHAHITVLFDEAKRVGKSPLASNEEINDVAKRMAGIHLNEVAARPVSTPRIRLAEGGPTDDILPGNNSSPCSLSLAPSSPPSTLPFTPSDSDGDGDGDWCVIEVAESTDTSPADSPKVATSGNVTFDGNTSGNGLGNIVQAEPMSDHDGFDLWGEPIYRTGIGKEDNTAQKSGAPSATSGCTCVAQTKGTKDGSDSTVSANDTAAGWGATDQGGDSVAETRKSFDAALDAWTKSLRSKDGKHGAHHGRTVDALAAFFAAVKARDAQEEGRNQ</sequence>
<dbReference type="Proteomes" id="UP000279236">
    <property type="component" value="Unassembled WGS sequence"/>
</dbReference>
<organism evidence="2 3">
    <name type="scientific">Apiotrichum porosum</name>
    <dbReference type="NCBI Taxonomy" id="105984"/>
    <lineage>
        <taxon>Eukaryota</taxon>
        <taxon>Fungi</taxon>
        <taxon>Dikarya</taxon>
        <taxon>Basidiomycota</taxon>
        <taxon>Agaricomycotina</taxon>
        <taxon>Tremellomycetes</taxon>
        <taxon>Trichosporonales</taxon>
        <taxon>Trichosporonaceae</taxon>
        <taxon>Apiotrichum</taxon>
    </lineage>
</organism>
<protein>
    <submittedName>
        <fullName evidence="2">Uncharacterized protein</fullName>
    </submittedName>
</protein>
<feature type="region of interest" description="Disordered" evidence="1">
    <location>
        <begin position="811"/>
        <end position="839"/>
    </location>
</feature>
<feature type="region of interest" description="Disordered" evidence="1">
    <location>
        <begin position="672"/>
        <end position="757"/>
    </location>
</feature>
<dbReference type="GeneID" id="39586146"/>
<keyword evidence="3" id="KW-1185">Reference proteome</keyword>
<comment type="caution">
    <text evidence="2">The sequence shown here is derived from an EMBL/GenBank/DDBJ whole genome shotgun (WGS) entry which is preliminary data.</text>
</comment>
<evidence type="ECO:0000313" key="3">
    <source>
        <dbReference type="Proteomes" id="UP000279236"/>
    </source>
</evidence>
<feature type="compositionally biased region" description="Low complexity" evidence="1">
    <location>
        <begin position="691"/>
        <end position="700"/>
    </location>
</feature>
<feature type="compositionally biased region" description="Polar residues" evidence="1">
    <location>
        <begin position="730"/>
        <end position="755"/>
    </location>
</feature>
<dbReference type="AlphaFoldDB" id="A0A427XIN3"/>
<gene>
    <name evidence="2" type="ORF">EHS24_001603</name>
</gene>
<evidence type="ECO:0000313" key="2">
    <source>
        <dbReference type="EMBL" id="RSH78706.1"/>
    </source>
</evidence>
<dbReference type="EMBL" id="RSCE01000011">
    <property type="protein sequence ID" value="RSH78706.1"/>
    <property type="molecule type" value="Genomic_DNA"/>
</dbReference>